<dbReference type="PROSITE" id="PS51170">
    <property type="entry name" value="CW"/>
    <property type="match status" value="1"/>
</dbReference>
<dbReference type="InterPro" id="IPR050248">
    <property type="entry name" value="Polysacc_deacetylase_ArnD"/>
</dbReference>
<keyword evidence="7" id="KW-0326">Glycosidase</keyword>
<dbReference type="InterPro" id="IPR011330">
    <property type="entry name" value="Glyco_hydro/deAcase_b/a-brl"/>
</dbReference>
<keyword evidence="7" id="KW-0624">Polysaccharide degradation</keyword>
<dbReference type="GO" id="GO:0046872">
    <property type="term" value="F:metal ion binding"/>
    <property type="evidence" value="ECO:0007669"/>
    <property type="project" value="UniProtKB-KW"/>
</dbReference>
<dbReference type="Gene3D" id="2.10.270.10">
    <property type="entry name" value="Cholin Binding"/>
    <property type="match status" value="2"/>
</dbReference>
<keyword evidence="7" id="KW-0858">Xylan degradation</keyword>
<reference evidence="7 8" key="1">
    <citation type="submission" date="2015-09" db="EMBL/GenBank/DDBJ databases">
        <authorList>
            <consortium name="Pathogen Informatics"/>
        </authorList>
    </citation>
    <scope>NUCLEOTIDE SEQUENCE [LARGE SCALE GENOMIC DNA]</scope>
    <source>
        <strain evidence="7 8">2789STDY5834961</strain>
    </source>
</reference>
<keyword evidence="2" id="KW-0677">Repeat</keyword>
<keyword evidence="5" id="KW-0472">Membrane</keyword>
<protein>
    <submittedName>
        <fullName evidence="7">Bifunctional xylanase/deacetylase</fullName>
    </submittedName>
</protein>
<name>A0A173RKL9_9FIRM</name>
<dbReference type="InterPro" id="IPR018337">
    <property type="entry name" value="Cell_wall/Cho-bd_repeat"/>
</dbReference>
<evidence type="ECO:0000256" key="1">
    <source>
        <dbReference type="ARBA" id="ARBA00022723"/>
    </source>
</evidence>
<dbReference type="PANTHER" id="PTHR10587">
    <property type="entry name" value="GLYCOSYL TRANSFERASE-RELATED"/>
    <property type="match status" value="1"/>
</dbReference>
<dbReference type="GO" id="GO:0016798">
    <property type="term" value="F:hydrolase activity, acting on glycosyl bonds"/>
    <property type="evidence" value="ECO:0007669"/>
    <property type="project" value="UniProtKB-KW"/>
</dbReference>
<dbReference type="SUPFAM" id="SSF88713">
    <property type="entry name" value="Glycoside hydrolase/deacetylase"/>
    <property type="match status" value="1"/>
</dbReference>
<dbReference type="Gene3D" id="3.20.20.370">
    <property type="entry name" value="Glycoside hydrolase/deacetylase"/>
    <property type="match status" value="1"/>
</dbReference>
<gene>
    <name evidence="7" type="ORF">ERS852573_00524</name>
</gene>
<dbReference type="PROSITE" id="PS51677">
    <property type="entry name" value="NODB"/>
    <property type="match status" value="1"/>
</dbReference>
<dbReference type="PANTHER" id="PTHR10587:SF133">
    <property type="entry name" value="CHITIN DEACETYLASE 1-RELATED"/>
    <property type="match status" value="1"/>
</dbReference>
<keyword evidence="3 7" id="KW-0378">Hydrolase</keyword>
<dbReference type="AlphaFoldDB" id="A0A173RKL9"/>
<dbReference type="Pfam" id="PF19127">
    <property type="entry name" value="Choline_bind_3"/>
    <property type="match status" value="2"/>
</dbReference>
<dbReference type="OrthoDB" id="9806342at2"/>
<evidence type="ECO:0000313" key="7">
    <source>
        <dbReference type="EMBL" id="CUM78317.1"/>
    </source>
</evidence>
<proteinExistence type="predicted"/>
<dbReference type="CDD" id="cd10954">
    <property type="entry name" value="CE4_CtAXE_like"/>
    <property type="match status" value="1"/>
</dbReference>
<dbReference type="GO" id="GO:0016020">
    <property type="term" value="C:membrane"/>
    <property type="evidence" value="ECO:0007669"/>
    <property type="project" value="TreeGrafter"/>
</dbReference>
<evidence type="ECO:0000313" key="8">
    <source>
        <dbReference type="Proteomes" id="UP000095597"/>
    </source>
</evidence>
<keyword evidence="1" id="KW-0479">Metal-binding</keyword>
<dbReference type="InterPro" id="IPR002509">
    <property type="entry name" value="NODB_dom"/>
</dbReference>
<accession>A0A173RKL9</accession>
<sequence length="485" mass="54422">MKSGGILGMDNTEIRRRRRNRRRVRNIRVGLTLFTICIVAIAISVVRGILRKPAQITIQVADVEIKQGEQLPAYSADIKIRDKDRNKLTKDYTAEDFAKDLKKGKNIIFLSKADANTEGTYVIIAKLNSNIKKNLEGDWKKKVQVTIKNGTCKVKNPTGVWEGNKFKKYDGTYITSDFVVSKGNTYYFDSDGKKVTGWQMIEGALYCFDNKGIMQRSGWVAKDDGKAYLTDEGKALTGWQTINEKEYYFDSKGIVATGEVKIGLEKCKFNEKGELISKEKVAIDPKKPMIALTFDDGPGPRTSELLNQLKKYNAHATFFMLGKNVKLYPDAVKQMLKDGNELGNHSYDHQQLTKIDGAAVKKEVDDTNRNIKNICGSPATLLRPPYGAINDTVKSNVGMPMILWNVDTLDWKTRNTQSTIDSVMKNLKDGDIVLMHDIHSQTIDAALELIPKLEEEGYQLVTVSEMAAAKKQDLKDGTAYSDFTN</sequence>
<dbReference type="GO" id="GO:0045493">
    <property type="term" value="P:xylan catabolic process"/>
    <property type="evidence" value="ECO:0007669"/>
    <property type="project" value="UniProtKB-KW"/>
</dbReference>
<evidence type="ECO:0000256" key="3">
    <source>
        <dbReference type="ARBA" id="ARBA00022801"/>
    </source>
</evidence>
<feature type="domain" description="NodB homology" evidence="6">
    <location>
        <begin position="288"/>
        <end position="461"/>
    </location>
</feature>
<evidence type="ECO:0000256" key="2">
    <source>
        <dbReference type="ARBA" id="ARBA00022737"/>
    </source>
</evidence>
<dbReference type="GO" id="GO:0016810">
    <property type="term" value="F:hydrolase activity, acting on carbon-nitrogen (but not peptide) bonds"/>
    <property type="evidence" value="ECO:0007669"/>
    <property type="project" value="InterPro"/>
</dbReference>
<evidence type="ECO:0000256" key="5">
    <source>
        <dbReference type="SAM" id="Phobius"/>
    </source>
</evidence>
<dbReference type="Proteomes" id="UP000095597">
    <property type="component" value="Unassembled WGS sequence"/>
</dbReference>
<dbReference type="SUPFAM" id="SSF69360">
    <property type="entry name" value="Cell wall binding repeat"/>
    <property type="match status" value="1"/>
</dbReference>
<keyword evidence="7" id="KW-0119">Carbohydrate metabolism</keyword>
<evidence type="ECO:0000259" key="6">
    <source>
        <dbReference type="PROSITE" id="PS51677"/>
    </source>
</evidence>
<keyword evidence="5" id="KW-1133">Transmembrane helix</keyword>
<keyword evidence="5" id="KW-0812">Transmembrane</keyword>
<dbReference type="EMBL" id="CYXO01000002">
    <property type="protein sequence ID" value="CUM78317.1"/>
    <property type="molecule type" value="Genomic_DNA"/>
</dbReference>
<evidence type="ECO:0000256" key="4">
    <source>
        <dbReference type="PROSITE-ProRule" id="PRU00591"/>
    </source>
</evidence>
<dbReference type="Pfam" id="PF01522">
    <property type="entry name" value="Polysacc_deac_1"/>
    <property type="match status" value="1"/>
</dbReference>
<feature type="repeat" description="Cell wall-binding" evidence="4">
    <location>
        <begin position="236"/>
        <end position="255"/>
    </location>
</feature>
<feature type="transmembrane region" description="Helical" evidence="5">
    <location>
        <begin position="27"/>
        <end position="50"/>
    </location>
</feature>
<organism evidence="7 8">
    <name type="scientific">Dorea longicatena</name>
    <dbReference type="NCBI Taxonomy" id="88431"/>
    <lineage>
        <taxon>Bacteria</taxon>
        <taxon>Bacillati</taxon>
        <taxon>Bacillota</taxon>
        <taxon>Clostridia</taxon>
        <taxon>Lachnospirales</taxon>
        <taxon>Lachnospiraceae</taxon>
        <taxon>Dorea</taxon>
    </lineage>
</organism>